<gene>
    <name evidence="1" type="ORF">ARMSODRAFT_979754</name>
</gene>
<evidence type="ECO:0000313" key="1">
    <source>
        <dbReference type="EMBL" id="PBK63605.1"/>
    </source>
</evidence>
<proteinExistence type="predicted"/>
<accession>A0A2H3AY70</accession>
<name>A0A2H3AY70_9AGAR</name>
<sequence length="188" mass="20804">MVCQREPSLLAGRIGKEASGFSAGCAKAYVQVEIERHLHYTPKPQWKGRLGCGRRRGQAKQTTCLGFQGAGMFGVLFEWTCVMPDEFDREVFLLWESITTEVRHCRVAGSWKSLGSMFGDGGIHFLTTDGDGRTVLHAIGADTMDKRTDLVPVEESSLARKKDTVFGYHRIEGTTRPVVREVVGVPGQ</sequence>
<keyword evidence="2" id="KW-1185">Reference proteome</keyword>
<evidence type="ECO:0000313" key="2">
    <source>
        <dbReference type="Proteomes" id="UP000218334"/>
    </source>
</evidence>
<organism evidence="1 2">
    <name type="scientific">Armillaria solidipes</name>
    <dbReference type="NCBI Taxonomy" id="1076256"/>
    <lineage>
        <taxon>Eukaryota</taxon>
        <taxon>Fungi</taxon>
        <taxon>Dikarya</taxon>
        <taxon>Basidiomycota</taxon>
        <taxon>Agaricomycotina</taxon>
        <taxon>Agaricomycetes</taxon>
        <taxon>Agaricomycetidae</taxon>
        <taxon>Agaricales</taxon>
        <taxon>Marasmiineae</taxon>
        <taxon>Physalacriaceae</taxon>
        <taxon>Armillaria</taxon>
    </lineage>
</organism>
<dbReference type="AlphaFoldDB" id="A0A2H3AY70"/>
<dbReference type="EMBL" id="KZ293457">
    <property type="protein sequence ID" value="PBK63605.1"/>
    <property type="molecule type" value="Genomic_DNA"/>
</dbReference>
<protein>
    <submittedName>
        <fullName evidence="1">Uncharacterized protein</fullName>
    </submittedName>
</protein>
<dbReference type="Proteomes" id="UP000218334">
    <property type="component" value="Unassembled WGS sequence"/>
</dbReference>
<reference evidence="2" key="1">
    <citation type="journal article" date="2017" name="Nat. Ecol. Evol.">
        <title>Genome expansion and lineage-specific genetic innovations in the forest pathogenic fungi Armillaria.</title>
        <authorList>
            <person name="Sipos G."/>
            <person name="Prasanna A.N."/>
            <person name="Walter M.C."/>
            <person name="O'Connor E."/>
            <person name="Balint B."/>
            <person name="Krizsan K."/>
            <person name="Kiss B."/>
            <person name="Hess J."/>
            <person name="Varga T."/>
            <person name="Slot J."/>
            <person name="Riley R."/>
            <person name="Boka B."/>
            <person name="Rigling D."/>
            <person name="Barry K."/>
            <person name="Lee J."/>
            <person name="Mihaltcheva S."/>
            <person name="LaButti K."/>
            <person name="Lipzen A."/>
            <person name="Waldron R."/>
            <person name="Moloney N.M."/>
            <person name="Sperisen C."/>
            <person name="Kredics L."/>
            <person name="Vagvoelgyi C."/>
            <person name="Patrignani A."/>
            <person name="Fitzpatrick D."/>
            <person name="Nagy I."/>
            <person name="Doyle S."/>
            <person name="Anderson J.B."/>
            <person name="Grigoriev I.V."/>
            <person name="Gueldener U."/>
            <person name="Muensterkoetter M."/>
            <person name="Nagy L.G."/>
        </authorList>
    </citation>
    <scope>NUCLEOTIDE SEQUENCE [LARGE SCALE GENOMIC DNA]</scope>
    <source>
        <strain evidence="2">28-4</strain>
    </source>
</reference>